<dbReference type="InterPro" id="IPR008886">
    <property type="entry name" value="UPF0227/Esterase_YqiA"/>
</dbReference>
<comment type="caution">
    <text evidence="2">The sequence shown here is derived from an EMBL/GenBank/DDBJ whole genome shotgun (WGS) entry which is preliminary data.</text>
</comment>
<name>A0ABW5S9F4_9FLAO</name>
<evidence type="ECO:0000313" key="2">
    <source>
        <dbReference type="EMBL" id="MFD2696446.1"/>
    </source>
</evidence>
<evidence type="ECO:0000313" key="3">
    <source>
        <dbReference type="Proteomes" id="UP001597357"/>
    </source>
</evidence>
<organism evidence="2 3">
    <name type="scientific">Mesonia sediminis</name>
    <dbReference type="NCBI Taxonomy" id="1703946"/>
    <lineage>
        <taxon>Bacteria</taxon>
        <taxon>Pseudomonadati</taxon>
        <taxon>Bacteroidota</taxon>
        <taxon>Flavobacteriia</taxon>
        <taxon>Flavobacteriales</taxon>
        <taxon>Flavobacteriaceae</taxon>
        <taxon>Mesonia</taxon>
    </lineage>
</organism>
<keyword evidence="2" id="KW-0378">Hydrolase</keyword>
<dbReference type="EMBL" id="JBHULZ010000002">
    <property type="protein sequence ID" value="MFD2696446.1"/>
    <property type="molecule type" value="Genomic_DNA"/>
</dbReference>
<dbReference type="Pfam" id="PF20274">
    <property type="entry name" value="cREC_REC"/>
    <property type="match status" value="1"/>
</dbReference>
<gene>
    <name evidence="2" type="ORF">ACFSQ0_00400</name>
</gene>
<proteinExistence type="predicted"/>
<dbReference type="Pfam" id="PF05728">
    <property type="entry name" value="UPF0227"/>
    <property type="match status" value="1"/>
</dbReference>
<keyword evidence="3" id="KW-1185">Reference proteome</keyword>
<dbReference type="InterPro" id="IPR029058">
    <property type="entry name" value="AB_hydrolase_fold"/>
</dbReference>
<dbReference type="Gene3D" id="3.40.50.1820">
    <property type="entry name" value="alpha/beta hydrolase"/>
    <property type="match status" value="1"/>
</dbReference>
<reference evidence="3" key="1">
    <citation type="journal article" date="2019" name="Int. J. Syst. Evol. Microbiol.">
        <title>The Global Catalogue of Microorganisms (GCM) 10K type strain sequencing project: providing services to taxonomists for standard genome sequencing and annotation.</title>
        <authorList>
            <consortium name="The Broad Institute Genomics Platform"/>
            <consortium name="The Broad Institute Genome Sequencing Center for Infectious Disease"/>
            <person name="Wu L."/>
            <person name="Ma J."/>
        </authorList>
    </citation>
    <scope>NUCLEOTIDE SEQUENCE [LARGE SCALE GENOMIC DNA]</scope>
    <source>
        <strain evidence="3">KCTC 42255</strain>
    </source>
</reference>
<dbReference type="Proteomes" id="UP001597357">
    <property type="component" value="Unassembled WGS sequence"/>
</dbReference>
<dbReference type="RefSeq" id="WP_379042554.1">
    <property type="nucleotide sequence ID" value="NZ_JBHULZ010000002.1"/>
</dbReference>
<evidence type="ECO:0000259" key="1">
    <source>
        <dbReference type="Pfam" id="PF20274"/>
    </source>
</evidence>
<dbReference type="GO" id="GO:0016787">
    <property type="term" value="F:hydrolase activity"/>
    <property type="evidence" value="ECO:0007669"/>
    <property type="project" value="UniProtKB-KW"/>
</dbReference>
<dbReference type="SUPFAM" id="SSF53474">
    <property type="entry name" value="alpha/beta-Hydrolases"/>
    <property type="match status" value="1"/>
</dbReference>
<feature type="domain" description="Cyclic-phosphate processing Receiver" evidence="1">
    <location>
        <begin position="169"/>
        <end position="269"/>
    </location>
</feature>
<sequence length="280" mass="31793">MKLLYLHGLESKLSAPKRAFLEKYAEVIAPSIDYRENATVINHLYHQYRDQNIDLVVGSSMGGFVAYHLSAMLNRPGLLFNPALVRRSLNQEIPQEIPKHESLLHFTLGAADTVVSAQESLQFIAQKLPNKTYFRLQLIADLAHRIPLKVFQNSVHHFFTDLRFTPKKHLFLDDIRDPQHVYPAPLCKDFAVVRSVEAFKQHLLRFGLPEFISFDNDLGLADNGQVAPDGYAAAKWLVYESGIDLSELQFAVHSANPIAAEQIQGLLDNYLTFIKNKQKL</sequence>
<accession>A0ABW5S9F4</accession>
<dbReference type="InterPro" id="IPR046909">
    <property type="entry name" value="cREC_REC"/>
</dbReference>
<protein>
    <submittedName>
        <fullName evidence="2">YqiA/YcfP family alpha/beta fold hydrolase</fullName>
    </submittedName>
</protein>